<evidence type="ECO:0000256" key="1">
    <source>
        <dbReference type="SAM" id="MobiDB-lite"/>
    </source>
</evidence>
<dbReference type="GO" id="GO:0005524">
    <property type="term" value="F:ATP binding"/>
    <property type="evidence" value="ECO:0007669"/>
    <property type="project" value="InterPro"/>
</dbReference>
<dbReference type="Proteomes" id="UP000054248">
    <property type="component" value="Unassembled WGS sequence"/>
</dbReference>
<evidence type="ECO:0008006" key="6">
    <source>
        <dbReference type="Google" id="ProtNLM"/>
    </source>
</evidence>
<evidence type="ECO:0000313" key="5">
    <source>
        <dbReference type="Proteomes" id="UP000054248"/>
    </source>
</evidence>
<reference evidence="4 5" key="1">
    <citation type="submission" date="2014-04" db="EMBL/GenBank/DDBJ databases">
        <authorList>
            <consortium name="DOE Joint Genome Institute"/>
            <person name="Kuo A."/>
            <person name="Girlanda M."/>
            <person name="Perotto S."/>
            <person name="Kohler A."/>
            <person name="Nagy L.G."/>
            <person name="Floudas D."/>
            <person name="Copeland A."/>
            <person name="Barry K.W."/>
            <person name="Cichocki N."/>
            <person name="Veneault-Fourrey C."/>
            <person name="LaButti K."/>
            <person name="Lindquist E.A."/>
            <person name="Lipzen A."/>
            <person name="Lundell T."/>
            <person name="Morin E."/>
            <person name="Murat C."/>
            <person name="Sun H."/>
            <person name="Tunlid A."/>
            <person name="Henrissat B."/>
            <person name="Grigoriev I.V."/>
            <person name="Hibbett D.S."/>
            <person name="Martin F."/>
            <person name="Nordberg H.P."/>
            <person name="Cantor M.N."/>
            <person name="Hua S.X."/>
        </authorList>
    </citation>
    <scope>NUCLEOTIDE SEQUENCE [LARGE SCALE GENOMIC DNA]</scope>
    <source>
        <strain evidence="4 5">MUT 4182</strain>
    </source>
</reference>
<evidence type="ECO:0000259" key="3">
    <source>
        <dbReference type="PROSITE" id="PS51011"/>
    </source>
</evidence>
<dbReference type="GO" id="GO:0003677">
    <property type="term" value="F:DNA binding"/>
    <property type="evidence" value="ECO:0007669"/>
    <property type="project" value="InterPro"/>
</dbReference>
<feature type="compositionally biased region" description="Polar residues" evidence="1">
    <location>
        <begin position="566"/>
        <end position="586"/>
    </location>
</feature>
<dbReference type="InterPro" id="IPR011009">
    <property type="entry name" value="Kinase-like_dom_sf"/>
</dbReference>
<dbReference type="InterPro" id="IPR000719">
    <property type="entry name" value="Prot_kinase_dom"/>
</dbReference>
<dbReference type="Gene3D" id="1.10.510.10">
    <property type="entry name" value="Transferase(Phosphotransferase) domain 1"/>
    <property type="match status" value="1"/>
</dbReference>
<dbReference type="InterPro" id="IPR001606">
    <property type="entry name" value="ARID_dom"/>
</dbReference>
<dbReference type="SMART" id="SM00220">
    <property type="entry name" value="S_TKc"/>
    <property type="match status" value="1"/>
</dbReference>
<feature type="region of interest" description="Disordered" evidence="1">
    <location>
        <begin position="499"/>
        <end position="524"/>
    </location>
</feature>
<accession>A0A0C3LCH5</accession>
<dbReference type="InterPro" id="IPR036431">
    <property type="entry name" value="ARID_dom_sf"/>
</dbReference>
<sequence length="629" mass="71255">MSTQFDLAALEKCLQTLNHLFIDVQRLRPEVGYEEKRGGYGDVKVSRLDPGTFTSKLVAAKTIYLRARHKEPQRLAFRLARELKVWAGLCHPHVVALLGYYLDQDYKIAILMSEYMIHGDLKDYIEREKPGWSTRLDLIRDLTDGLAYLHTRTPPVRHGDLKPGNVLVNATRRAILADFGLSKALEEGPTGLTTSEGLKGTLRYYSPELVRDTDAGHSLPSDIWAWACLVLEPWRIPYADKKSEPSIILALMNNEPPSDTTTLPALISPFNYLLDKCWAIDPTERPSAEHCLQILNTEASSPPGIIDAERLFFASNPPKPSQYLDSVPANPPTYPIYRNTESTRSSQQAHPGPSNQHVHFSDFFAAEFDTWLKSHGIPPQSLLFCGKLVAIHRLFLWVGVLGGWRVVTEKKLWPAVGAKLQFLDVTDLSLFPAPEVADQLLKFYEKVLANFETHWNNLFRACDPSAMFPLPRHLRYLRPEIERFAYDMLRVLLPQPPHVEAENSQPSGSRLISSNFKDPKREGEDLVRYPNNDITLKGIQHNLDIRLGKVEVGRERPVPVFPRPETLQQPVNAVESSNALPSSATFRSPPKITSRKRNLETYATVPEDDSNRSNQWKRARINYHEPADA</sequence>
<dbReference type="Pfam" id="PF00069">
    <property type="entry name" value="Pkinase"/>
    <property type="match status" value="1"/>
</dbReference>
<dbReference type="CDD" id="cd00180">
    <property type="entry name" value="PKc"/>
    <property type="match status" value="1"/>
</dbReference>
<dbReference type="Gene3D" id="1.10.150.60">
    <property type="entry name" value="ARID DNA-binding domain"/>
    <property type="match status" value="1"/>
</dbReference>
<feature type="region of interest" description="Disordered" evidence="1">
    <location>
        <begin position="560"/>
        <end position="629"/>
    </location>
</feature>
<feature type="compositionally biased region" description="Polar residues" evidence="1">
    <location>
        <begin position="502"/>
        <end position="516"/>
    </location>
</feature>
<keyword evidence="5" id="KW-1185">Reference proteome</keyword>
<dbReference type="PROSITE" id="PS50011">
    <property type="entry name" value="PROTEIN_KINASE_DOM"/>
    <property type="match status" value="1"/>
</dbReference>
<dbReference type="SUPFAM" id="SSF56112">
    <property type="entry name" value="Protein kinase-like (PK-like)"/>
    <property type="match status" value="1"/>
</dbReference>
<dbReference type="PROSITE" id="PS51011">
    <property type="entry name" value="ARID"/>
    <property type="match status" value="1"/>
</dbReference>
<dbReference type="PROSITE" id="PS00108">
    <property type="entry name" value="PROTEIN_KINASE_ST"/>
    <property type="match status" value="1"/>
</dbReference>
<reference evidence="5" key="2">
    <citation type="submission" date="2015-01" db="EMBL/GenBank/DDBJ databases">
        <title>Evolutionary Origins and Diversification of the Mycorrhizal Mutualists.</title>
        <authorList>
            <consortium name="DOE Joint Genome Institute"/>
            <consortium name="Mycorrhizal Genomics Consortium"/>
            <person name="Kohler A."/>
            <person name="Kuo A."/>
            <person name="Nagy L.G."/>
            <person name="Floudas D."/>
            <person name="Copeland A."/>
            <person name="Barry K.W."/>
            <person name="Cichocki N."/>
            <person name="Veneault-Fourrey C."/>
            <person name="LaButti K."/>
            <person name="Lindquist E.A."/>
            <person name="Lipzen A."/>
            <person name="Lundell T."/>
            <person name="Morin E."/>
            <person name="Murat C."/>
            <person name="Riley R."/>
            <person name="Ohm R."/>
            <person name="Sun H."/>
            <person name="Tunlid A."/>
            <person name="Henrissat B."/>
            <person name="Grigoriev I.V."/>
            <person name="Hibbett D.S."/>
            <person name="Martin F."/>
        </authorList>
    </citation>
    <scope>NUCLEOTIDE SEQUENCE [LARGE SCALE GENOMIC DNA]</scope>
    <source>
        <strain evidence="5">MUT 4182</strain>
    </source>
</reference>
<dbReference type="InterPro" id="IPR051681">
    <property type="entry name" value="Ser/Thr_Kinases-Pseudokinases"/>
</dbReference>
<dbReference type="GO" id="GO:0004674">
    <property type="term" value="F:protein serine/threonine kinase activity"/>
    <property type="evidence" value="ECO:0007669"/>
    <property type="project" value="TreeGrafter"/>
</dbReference>
<feature type="domain" description="ARID" evidence="3">
    <location>
        <begin position="358"/>
        <end position="456"/>
    </location>
</feature>
<gene>
    <name evidence="4" type="ORF">M407DRAFT_19365</name>
</gene>
<evidence type="ECO:0000313" key="4">
    <source>
        <dbReference type="EMBL" id="KIO31623.1"/>
    </source>
</evidence>
<dbReference type="InterPro" id="IPR008271">
    <property type="entry name" value="Ser/Thr_kinase_AS"/>
</dbReference>
<dbReference type="SMART" id="SM00501">
    <property type="entry name" value="BRIGHT"/>
    <property type="match status" value="1"/>
</dbReference>
<proteinExistence type="predicted"/>
<dbReference type="AlphaFoldDB" id="A0A0C3LCH5"/>
<protein>
    <recommendedName>
        <fullName evidence="6">Protein kinase domain-containing protein</fullName>
    </recommendedName>
</protein>
<name>A0A0C3LCH5_9AGAM</name>
<evidence type="ECO:0000259" key="2">
    <source>
        <dbReference type="PROSITE" id="PS50011"/>
    </source>
</evidence>
<dbReference type="STRING" id="1051891.A0A0C3LCH5"/>
<dbReference type="EMBL" id="KN822961">
    <property type="protein sequence ID" value="KIO31623.1"/>
    <property type="molecule type" value="Genomic_DNA"/>
</dbReference>
<dbReference type="OrthoDB" id="3264448at2759"/>
<feature type="domain" description="Protein kinase" evidence="2">
    <location>
        <begin position="29"/>
        <end position="313"/>
    </location>
</feature>
<dbReference type="Pfam" id="PF01388">
    <property type="entry name" value="ARID"/>
    <property type="match status" value="1"/>
</dbReference>
<dbReference type="PANTHER" id="PTHR44329">
    <property type="entry name" value="SERINE/THREONINE-PROTEIN KINASE TNNI3K-RELATED"/>
    <property type="match status" value="1"/>
</dbReference>
<dbReference type="SUPFAM" id="SSF46774">
    <property type="entry name" value="ARID-like"/>
    <property type="match status" value="1"/>
</dbReference>
<organism evidence="4 5">
    <name type="scientific">Tulasnella calospora MUT 4182</name>
    <dbReference type="NCBI Taxonomy" id="1051891"/>
    <lineage>
        <taxon>Eukaryota</taxon>
        <taxon>Fungi</taxon>
        <taxon>Dikarya</taxon>
        <taxon>Basidiomycota</taxon>
        <taxon>Agaricomycotina</taxon>
        <taxon>Agaricomycetes</taxon>
        <taxon>Cantharellales</taxon>
        <taxon>Tulasnellaceae</taxon>
        <taxon>Tulasnella</taxon>
    </lineage>
</organism>
<dbReference type="HOGENOM" id="CLU_434899_0_0_1"/>